<dbReference type="SUPFAM" id="SSF50129">
    <property type="entry name" value="GroES-like"/>
    <property type="match status" value="1"/>
</dbReference>
<dbReference type="Gene3D" id="3.40.50.720">
    <property type="entry name" value="NAD(P)-binding Rossmann-like Domain"/>
    <property type="match status" value="1"/>
</dbReference>
<dbReference type="CDD" id="cd08249">
    <property type="entry name" value="enoyl_reductase_like"/>
    <property type="match status" value="1"/>
</dbReference>
<dbReference type="InterPro" id="IPR036291">
    <property type="entry name" value="NAD(P)-bd_dom_sf"/>
</dbReference>
<gene>
    <name evidence="2" type="ORF">HK100_004360</name>
</gene>
<sequence>MSEHKAAICYKRGGELQVANRPTPTPGPGEVLLQVKAVALNPVDYIQRDMGFSVSKFPAIFGYDIGGIVSKTGAGVGNLPTGTRVSAFTLAFDKKGSPDYGGFQEFVIVPAELVSPIPDDLSFNEAALLPMAVHTAWCGFYQLGITKANFETFANSNTPILVWGASSSIGSNVLQILTRLGFVVYATASPKSHEYLASLAPSKESIKLFDYKSPTVVEDIIAAAKADNAVIELGYLATGDLNSCVKVLNATKSAAATAKLASAPFSFNVLLWRLHNWRSVQVTFVAPPPGEKETVAFREFVFGTWLKEVLIAKKFTPAPKIKIAEGGLEGVQKALEELKAGVNLTKLVIEI</sequence>
<accession>A0AAD5T7D8</accession>
<dbReference type="PANTHER" id="PTHR45348:SF3">
    <property type="entry name" value="ENOYL REDUCTASE (ER) DOMAIN-CONTAINING PROTEIN"/>
    <property type="match status" value="1"/>
</dbReference>
<protein>
    <recommendedName>
        <fullName evidence="1">Enoyl reductase (ER) domain-containing protein</fullName>
    </recommendedName>
</protein>
<dbReference type="Pfam" id="PF08240">
    <property type="entry name" value="ADH_N"/>
    <property type="match status" value="1"/>
</dbReference>
<dbReference type="Gene3D" id="3.90.180.10">
    <property type="entry name" value="Medium-chain alcohol dehydrogenases, catalytic domain"/>
    <property type="match status" value="1"/>
</dbReference>
<dbReference type="InterPro" id="IPR011032">
    <property type="entry name" value="GroES-like_sf"/>
</dbReference>
<evidence type="ECO:0000313" key="3">
    <source>
        <dbReference type="Proteomes" id="UP001211907"/>
    </source>
</evidence>
<comment type="caution">
    <text evidence="2">The sequence shown here is derived from an EMBL/GenBank/DDBJ whole genome shotgun (WGS) entry which is preliminary data.</text>
</comment>
<dbReference type="InterPro" id="IPR013154">
    <property type="entry name" value="ADH-like_N"/>
</dbReference>
<feature type="domain" description="Enoyl reductase (ER)" evidence="1">
    <location>
        <begin position="13"/>
        <end position="349"/>
    </location>
</feature>
<dbReference type="GO" id="GO:0016651">
    <property type="term" value="F:oxidoreductase activity, acting on NAD(P)H"/>
    <property type="evidence" value="ECO:0007669"/>
    <property type="project" value="InterPro"/>
</dbReference>
<name>A0AAD5T7D8_9FUNG</name>
<reference evidence="2" key="1">
    <citation type="submission" date="2020-05" db="EMBL/GenBank/DDBJ databases">
        <title>Phylogenomic resolution of chytrid fungi.</title>
        <authorList>
            <person name="Stajich J.E."/>
            <person name="Amses K."/>
            <person name="Simmons R."/>
            <person name="Seto K."/>
            <person name="Myers J."/>
            <person name="Bonds A."/>
            <person name="Quandt C.A."/>
            <person name="Barry K."/>
            <person name="Liu P."/>
            <person name="Grigoriev I."/>
            <person name="Longcore J.E."/>
            <person name="James T.Y."/>
        </authorList>
    </citation>
    <scope>NUCLEOTIDE SEQUENCE</scope>
    <source>
        <strain evidence="2">JEL0513</strain>
    </source>
</reference>
<dbReference type="AlphaFoldDB" id="A0AAD5T7D8"/>
<dbReference type="SUPFAM" id="SSF51735">
    <property type="entry name" value="NAD(P)-binding Rossmann-fold domains"/>
    <property type="match status" value="1"/>
</dbReference>
<dbReference type="InterPro" id="IPR047122">
    <property type="entry name" value="Trans-enoyl_RdTase-like"/>
</dbReference>
<dbReference type="InterPro" id="IPR020843">
    <property type="entry name" value="ER"/>
</dbReference>
<proteinExistence type="predicted"/>
<organism evidence="2 3">
    <name type="scientific">Physocladia obscura</name>
    <dbReference type="NCBI Taxonomy" id="109957"/>
    <lineage>
        <taxon>Eukaryota</taxon>
        <taxon>Fungi</taxon>
        <taxon>Fungi incertae sedis</taxon>
        <taxon>Chytridiomycota</taxon>
        <taxon>Chytridiomycota incertae sedis</taxon>
        <taxon>Chytridiomycetes</taxon>
        <taxon>Chytridiales</taxon>
        <taxon>Chytriomycetaceae</taxon>
        <taxon>Physocladia</taxon>
    </lineage>
</organism>
<dbReference type="SMART" id="SM00829">
    <property type="entry name" value="PKS_ER"/>
    <property type="match status" value="1"/>
</dbReference>
<dbReference type="EMBL" id="JADGJH010000216">
    <property type="protein sequence ID" value="KAJ3133530.1"/>
    <property type="molecule type" value="Genomic_DNA"/>
</dbReference>
<evidence type="ECO:0000313" key="2">
    <source>
        <dbReference type="EMBL" id="KAJ3133530.1"/>
    </source>
</evidence>
<evidence type="ECO:0000259" key="1">
    <source>
        <dbReference type="SMART" id="SM00829"/>
    </source>
</evidence>
<keyword evidence="3" id="KW-1185">Reference proteome</keyword>
<dbReference type="Proteomes" id="UP001211907">
    <property type="component" value="Unassembled WGS sequence"/>
</dbReference>
<dbReference type="PANTHER" id="PTHR45348">
    <property type="entry name" value="HYPOTHETICAL OXIDOREDUCTASE (EUROFUNG)"/>
    <property type="match status" value="1"/>
</dbReference>